<dbReference type="SUPFAM" id="SSF48726">
    <property type="entry name" value="Immunoglobulin"/>
    <property type="match status" value="1"/>
</dbReference>
<protein>
    <submittedName>
        <fullName evidence="4">Sushi, von Willebrand factor type A, EGF and pentraxin domain-containing protein 1-like</fullName>
    </submittedName>
</protein>
<dbReference type="SUPFAM" id="SSF49265">
    <property type="entry name" value="Fibronectin type III"/>
    <property type="match status" value="1"/>
</dbReference>
<feature type="domain" description="Fibronectin type-III" evidence="3">
    <location>
        <begin position="249"/>
        <end position="354"/>
    </location>
</feature>
<evidence type="ECO:0000313" key="5">
    <source>
        <dbReference type="Proteomes" id="UP001165289"/>
    </source>
</evidence>
<dbReference type="Proteomes" id="UP001165289">
    <property type="component" value="Unassembled WGS sequence"/>
</dbReference>
<proteinExistence type="predicted"/>
<dbReference type="Pfam" id="PF07699">
    <property type="entry name" value="Ephrin_rec_like"/>
    <property type="match status" value="2"/>
</dbReference>
<dbReference type="InterPro" id="IPR011641">
    <property type="entry name" value="Tyr-kin_ephrin_A/B_rcpt-like"/>
</dbReference>
<evidence type="ECO:0000256" key="1">
    <source>
        <dbReference type="SAM" id="SignalP"/>
    </source>
</evidence>
<evidence type="ECO:0000313" key="4">
    <source>
        <dbReference type="EMBL" id="KAI6652267.1"/>
    </source>
</evidence>
<dbReference type="Gene3D" id="2.60.40.10">
    <property type="entry name" value="Immunoglobulins"/>
    <property type="match status" value="2"/>
</dbReference>
<dbReference type="InterPro" id="IPR036179">
    <property type="entry name" value="Ig-like_dom_sf"/>
</dbReference>
<keyword evidence="5" id="KW-1185">Reference proteome</keyword>
<dbReference type="InterPro" id="IPR003961">
    <property type="entry name" value="FN3_dom"/>
</dbReference>
<reference evidence="4 5" key="1">
    <citation type="journal article" date="2023" name="BMC Biol.">
        <title>The compact genome of the sponge Oopsacas minuta (Hexactinellida) is lacking key metazoan core genes.</title>
        <authorList>
            <person name="Santini S."/>
            <person name="Schenkelaars Q."/>
            <person name="Jourda C."/>
            <person name="Duchesne M."/>
            <person name="Belahbib H."/>
            <person name="Rocher C."/>
            <person name="Selva M."/>
            <person name="Riesgo A."/>
            <person name="Vervoort M."/>
            <person name="Leys S.P."/>
            <person name="Kodjabachian L."/>
            <person name="Le Bivic A."/>
            <person name="Borchiellini C."/>
            <person name="Claverie J.M."/>
            <person name="Renard E."/>
        </authorList>
    </citation>
    <scope>NUCLEOTIDE SEQUENCE [LARGE SCALE GENOMIC DNA]</scope>
    <source>
        <strain evidence="4">SPO-2</strain>
    </source>
</reference>
<name>A0AAV7JU02_9METZ</name>
<feature type="domain" description="Ig-like" evidence="2">
    <location>
        <begin position="17"/>
        <end position="90"/>
    </location>
</feature>
<keyword evidence="1" id="KW-0732">Signal</keyword>
<feature type="signal peptide" evidence="1">
    <location>
        <begin position="1"/>
        <end position="21"/>
    </location>
</feature>
<dbReference type="InterPro" id="IPR013783">
    <property type="entry name" value="Ig-like_fold"/>
</dbReference>
<dbReference type="AlphaFoldDB" id="A0AAV7JU02"/>
<dbReference type="PROSITE" id="PS50853">
    <property type="entry name" value="FN3"/>
    <property type="match status" value="1"/>
</dbReference>
<evidence type="ECO:0000259" key="2">
    <source>
        <dbReference type="PROSITE" id="PS50835"/>
    </source>
</evidence>
<dbReference type="Gene3D" id="2.10.50.10">
    <property type="entry name" value="Tumor Necrosis Factor Receptor, subunit A, domain 2"/>
    <property type="match status" value="1"/>
</dbReference>
<comment type="caution">
    <text evidence="4">The sequence shown here is derived from an EMBL/GenBank/DDBJ whole genome shotgun (WGS) entry which is preliminary data.</text>
</comment>
<dbReference type="InterPro" id="IPR007110">
    <property type="entry name" value="Ig-like_dom"/>
</dbReference>
<dbReference type="CDD" id="cd00063">
    <property type="entry name" value="FN3"/>
    <property type="match status" value="1"/>
</dbReference>
<dbReference type="PROSITE" id="PS50835">
    <property type="entry name" value="IG_LIKE"/>
    <property type="match status" value="1"/>
</dbReference>
<gene>
    <name evidence="4" type="ORF">LOD99_7283</name>
</gene>
<dbReference type="CDD" id="cd00096">
    <property type="entry name" value="Ig"/>
    <property type="match status" value="1"/>
</dbReference>
<accession>A0AAV7JU02</accession>
<dbReference type="SMART" id="SM01411">
    <property type="entry name" value="Ephrin_rec_like"/>
    <property type="match status" value="2"/>
</dbReference>
<dbReference type="EMBL" id="JAKMXF010000299">
    <property type="protein sequence ID" value="KAI6652267.1"/>
    <property type="molecule type" value="Genomic_DNA"/>
</dbReference>
<organism evidence="4 5">
    <name type="scientific">Oopsacas minuta</name>
    <dbReference type="NCBI Taxonomy" id="111878"/>
    <lineage>
        <taxon>Eukaryota</taxon>
        <taxon>Metazoa</taxon>
        <taxon>Porifera</taxon>
        <taxon>Hexactinellida</taxon>
        <taxon>Hexasterophora</taxon>
        <taxon>Lyssacinosida</taxon>
        <taxon>Leucopsacidae</taxon>
        <taxon>Oopsacas</taxon>
    </lineage>
</organism>
<feature type="chain" id="PRO_5043451254" evidence="1">
    <location>
        <begin position="22"/>
        <end position="413"/>
    </location>
</feature>
<sequence length="413" mass="45271">MTNIHISISFLLFVLLPLFHSENTTDTDHYFIYYGNHQIPCENGNADMNVNWYKDSEEISILALTDVTVDNDGSLHFSNFIFAHAGHYICENASSGFNLFIDCGPFALESTVSLVSICECNSGYYRNISASYYTCTLCPLSTYKPHPGNHDCFSCPMSRVTLSTGSTDDADCICISGYGTIDLMDLCVPCPADYYQPNSAYTACVSCPLYSATPQAMGEVDAEGFTMQSDCICQYTQGNADNSTCYAYATSPVVSIIDITQTSFVVSFERQEFARAEDGSLRGNIDRYLVEVSISTTSSLFQFERIDNLTGLTTINVEINGLESGNVYKIVVTSFVLDMKGEPSVVEITSALPTTTTPITTKTPTTITKPITTSTDITITKIIVFSTAISNLPSNGMLLLLNLISLMTICFYF</sequence>
<evidence type="ECO:0000259" key="3">
    <source>
        <dbReference type="PROSITE" id="PS50853"/>
    </source>
</evidence>
<dbReference type="InterPro" id="IPR036116">
    <property type="entry name" value="FN3_sf"/>
</dbReference>